<evidence type="ECO:0000313" key="4">
    <source>
        <dbReference type="EMBL" id="KAF6809501.1"/>
    </source>
</evidence>
<evidence type="ECO:0008006" key="6">
    <source>
        <dbReference type="Google" id="ProtNLM"/>
    </source>
</evidence>
<dbReference type="Gene3D" id="2.120.10.70">
    <property type="entry name" value="Fucose-specific lectin"/>
    <property type="match status" value="2"/>
</dbReference>
<accession>A0A8H6JB95</accession>
<keyword evidence="2" id="KW-0472">Membrane</keyword>
<evidence type="ECO:0000256" key="2">
    <source>
        <dbReference type="SAM" id="Phobius"/>
    </source>
</evidence>
<dbReference type="AlphaFoldDB" id="A0A8H6JB95"/>
<organism evidence="4 5">
    <name type="scientific">Colletotrichum sojae</name>
    <dbReference type="NCBI Taxonomy" id="2175907"/>
    <lineage>
        <taxon>Eukaryota</taxon>
        <taxon>Fungi</taxon>
        <taxon>Dikarya</taxon>
        <taxon>Ascomycota</taxon>
        <taxon>Pezizomycotina</taxon>
        <taxon>Sordariomycetes</taxon>
        <taxon>Hypocreomycetidae</taxon>
        <taxon>Glomerellales</taxon>
        <taxon>Glomerellaceae</taxon>
        <taxon>Colletotrichum</taxon>
        <taxon>Colletotrichum orchidearum species complex</taxon>
    </lineage>
</organism>
<keyword evidence="2" id="KW-1133">Transmembrane helix</keyword>
<sequence>MVPSISKAILAMTALLSPASGLTAWWTELSPHFAKQDATTGKILYSACHSNSTPIFPTDGSNAFKLRKLPRNGTAVAGAGWYDVEKKHTIASIFYQTQDGTIANGYFECNMETGLYTVKGEFDISATAKLTSIHPETGLAVELLGADNGYRLFFHDEDKRVSALSYTTKTDWELVGRISQEEVPTMVLSSLHSGQMNMSVVFPKDAQNLEISRYYKDNTWRLATLPQPLANSSLTNETDTADILLDSSQAPNFTLPAWSGNMTNIAASVDSSYVRSIFYLGTDSKLHQISNIAWQWTVMPDQDQRLWPAPDEAGGPLAAVNNFATNEIWLYYTSNGSTVQLHHGSDGLWAQANVIQSSNTTQPAAEDPNESASSGPSATATATAQPMVLSVGAKAGIAVGVGVGVIALAGIGIMFFIRRRRQQVAAEEARLKEIEAFTRQTSFGNSENGAGVPGAGVYGAGTPVSALEGPNEKFGTQLVEAHAVDTVPPQELNTVSDRYELLGEGHWREMDATGQNGARRSIGGWREAQAARR</sequence>
<feature type="region of interest" description="Disordered" evidence="1">
    <location>
        <begin position="359"/>
        <end position="379"/>
    </location>
</feature>
<protein>
    <recommendedName>
        <fullName evidence="6">Fucose-specific lectin</fullName>
    </recommendedName>
</protein>
<keyword evidence="3" id="KW-0732">Signal</keyword>
<dbReference type="SUPFAM" id="SSF89372">
    <property type="entry name" value="Fucose-specific lectin"/>
    <property type="match status" value="1"/>
</dbReference>
<gene>
    <name evidence="4" type="ORF">CSOJ01_06894</name>
</gene>
<keyword evidence="5" id="KW-1185">Reference proteome</keyword>
<feature type="transmembrane region" description="Helical" evidence="2">
    <location>
        <begin position="395"/>
        <end position="417"/>
    </location>
</feature>
<evidence type="ECO:0000256" key="1">
    <source>
        <dbReference type="SAM" id="MobiDB-lite"/>
    </source>
</evidence>
<reference evidence="4 5" key="1">
    <citation type="journal article" date="2020" name="Phytopathology">
        <title>Genome Sequence Resources of Colletotrichum truncatum, C. plurivorum, C. musicola, and C. sojae: Four Species Pathogenic to Soybean (Glycine max).</title>
        <authorList>
            <person name="Rogerio F."/>
            <person name="Boufleur T.R."/>
            <person name="Ciampi-Guillardi M."/>
            <person name="Sukno S.A."/>
            <person name="Thon M.R."/>
            <person name="Massola Junior N.S."/>
            <person name="Baroncelli R."/>
        </authorList>
    </citation>
    <scope>NUCLEOTIDE SEQUENCE [LARGE SCALE GENOMIC DNA]</scope>
    <source>
        <strain evidence="4 5">LFN0009</strain>
    </source>
</reference>
<proteinExistence type="predicted"/>
<dbReference type="EMBL" id="WIGN01000100">
    <property type="protein sequence ID" value="KAF6809501.1"/>
    <property type="molecule type" value="Genomic_DNA"/>
</dbReference>
<keyword evidence="2" id="KW-0812">Transmembrane</keyword>
<evidence type="ECO:0000313" key="5">
    <source>
        <dbReference type="Proteomes" id="UP000652219"/>
    </source>
</evidence>
<name>A0A8H6JB95_9PEZI</name>
<evidence type="ECO:0000256" key="3">
    <source>
        <dbReference type="SAM" id="SignalP"/>
    </source>
</evidence>
<feature type="chain" id="PRO_5033986648" description="Fucose-specific lectin" evidence="3">
    <location>
        <begin position="25"/>
        <end position="533"/>
    </location>
</feature>
<feature type="signal peptide" evidence="3">
    <location>
        <begin position="1"/>
        <end position="24"/>
    </location>
</feature>
<dbReference type="Proteomes" id="UP000652219">
    <property type="component" value="Unassembled WGS sequence"/>
</dbReference>
<comment type="caution">
    <text evidence="4">The sequence shown here is derived from an EMBL/GenBank/DDBJ whole genome shotgun (WGS) entry which is preliminary data.</text>
</comment>
<feature type="region of interest" description="Disordered" evidence="1">
    <location>
        <begin position="511"/>
        <end position="533"/>
    </location>
</feature>